<feature type="disulfide bond" evidence="3">
    <location>
        <begin position="196"/>
        <end position="214"/>
    </location>
</feature>
<gene>
    <name evidence="6" type="ORF">OVA965_LOCUS22159</name>
    <name evidence="7" type="ORF">TMI583_LOCUS22878</name>
</gene>
<dbReference type="Proteomes" id="UP000682733">
    <property type="component" value="Unassembled WGS sequence"/>
</dbReference>
<comment type="caution">
    <text evidence="2">Lacks conserved residue(s) required for the propagation of feature annotation.</text>
</comment>
<sequence length="1230" mass="143803">MLLDFLILLATTIFSLNIDYCFRHSFHNFYYTDHEQSSSVLPYHDCLYSYSVLRHDIYVATDARALRINAWSLVPYCIRSSSYVATNENDFCHGQNYTFEELHQHNITSTNLYYWNAPMDVINQYEKYQNPEQLYCNCSKNWFGKYCQYTLHSDKLFSDIIIQRFQQKKLYSNKISPSLTCYRELNECDRETEFRCKNGMCIEKDFSYDRMYDCMDRSDEQDSFADKYQSEYACYRNPSLDCEEYQCSWMTYSCGVGQCNSLAIGEESTYRCYSGRTYLNTKSFFNSSDKYENEESLCRHCWICSCTSTTFRDMYLNLTTAMCKTLLVKKTGLCHSIVCQGFILHPKPVMYPNVQFMYTSQFHELPTYICYERSKCPNLNFLNVTILRENLTCAIRTEFHWLSSRSYNSFFTSVHKTFSDCSIENNYSSCTHPLSFQCKHSQRCISFHRVKDGITDCTFINDENEDVDICQLNLTDHFQCSLIKSNCIHRKHLFDNKNHCKDKSDVIAPFKCKTGDDLGCQILRGFTLPVDYFLFQEICNDYPHPELNNDDESDCEEWKQYCSLKYTRCDGVLNCLDGHDEFDCEQKVSRCKTAVEIPCISPKTFNIECLSQSRVNDRHIDCMGSADELKHCSNEYPNELTRRYRCLNDSKCIDIERICDGYYDCQFHDDEDICPNRPSSDDNIGMLVCGTENKVISKDLRCDGINQCGASSYVNSYDEWFCELIKPQRLQYKLFSIGEYSQYPPIANAQYEYVQQSLSNQLVSSNEIIENDDHSLYYYCNRGILLSLTTSHSKCLCPPSYTGDRCQYQTNRLSIYLQIETPLSLISTRNTIYRLLVRLQSQTNLFHDFVDEIYHVPYNQTIIYKHIRNYSIRTYGLRKETNISLWVIKSEQCNDKSALECGLHGICMTYANNLHQHYFCLCNQSWSGEFCNTSTVTVKACFHYSLSYHSLCICPLGRFGNECYAQIDLCQNVQCLNESFFGNRCQYSAAQIKIGINNLWTNDHSIIKIPLVVVHLANITDQIGLASIHDRFIYSNVEFGTTILTVYRNQLYLPTFVYVQLYFNTHRRSSYHLVSFSKYNVRSTTTNILESNRCPYVGELLNSTIMSFNYLKRIKFYYRPCLILGTKCFFDEKYICLCDNEGFLDCFLFDHQASNCIGHNYCLNGGECVQPVHKYETKMKFVCVCPPCYYGELCQFSTTKYSMTMDALLGQIILTSKNLHQQPLIIKRYL</sequence>
<dbReference type="InterPro" id="IPR002172">
    <property type="entry name" value="LDrepeatLR_classA_rpt"/>
</dbReference>
<dbReference type="InterPro" id="IPR036055">
    <property type="entry name" value="LDL_receptor-like_sf"/>
</dbReference>
<evidence type="ECO:0000259" key="5">
    <source>
        <dbReference type="PROSITE" id="PS50026"/>
    </source>
</evidence>
<evidence type="ECO:0000256" key="2">
    <source>
        <dbReference type="PROSITE-ProRule" id="PRU00076"/>
    </source>
</evidence>
<evidence type="ECO:0000313" key="6">
    <source>
        <dbReference type="EMBL" id="CAF1162474.1"/>
    </source>
</evidence>
<feature type="disulfide bond" evidence="2">
    <location>
        <begin position="922"/>
        <end position="931"/>
    </location>
</feature>
<feature type="domain" description="EGF-like" evidence="5">
    <location>
        <begin position="889"/>
        <end position="932"/>
    </location>
</feature>
<comment type="caution">
    <text evidence="7">The sequence shown here is derived from an EMBL/GenBank/DDBJ whole genome shotgun (WGS) entry which is preliminary data.</text>
</comment>
<dbReference type="SMART" id="SM00192">
    <property type="entry name" value="LDLa"/>
    <property type="match status" value="7"/>
</dbReference>
<dbReference type="PROSITE" id="PS00022">
    <property type="entry name" value="EGF_1"/>
    <property type="match status" value="3"/>
</dbReference>
<evidence type="ECO:0000256" key="4">
    <source>
        <dbReference type="SAM" id="SignalP"/>
    </source>
</evidence>
<dbReference type="EMBL" id="CAJNOK010012387">
    <property type="protein sequence ID" value="CAF1162474.1"/>
    <property type="molecule type" value="Genomic_DNA"/>
</dbReference>
<feature type="signal peptide" evidence="4">
    <location>
        <begin position="1"/>
        <end position="15"/>
    </location>
</feature>
<dbReference type="PRINTS" id="PR00261">
    <property type="entry name" value="LDLRECEPTOR"/>
</dbReference>
<dbReference type="SMART" id="SM00181">
    <property type="entry name" value="EGF"/>
    <property type="match status" value="3"/>
</dbReference>
<dbReference type="GO" id="GO:0043235">
    <property type="term" value="C:receptor complex"/>
    <property type="evidence" value="ECO:0007669"/>
    <property type="project" value="TreeGrafter"/>
</dbReference>
<dbReference type="CDD" id="cd00112">
    <property type="entry name" value="LDLa"/>
    <property type="match status" value="2"/>
</dbReference>
<organism evidence="7 8">
    <name type="scientific">Didymodactylos carnosus</name>
    <dbReference type="NCBI Taxonomy" id="1234261"/>
    <lineage>
        <taxon>Eukaryota</taxon>
        <taxon>Metazoa</taxon>
        <taxon>Spiralia</taxon>
        <taxon>Gnathifera</taxon>
        <taxon>Rotifera</taxon>
        <taxon>Eurotatoria</taxon>
        <taxon>Bdelloidea</taxon>
        <taxon>Philodinida</taxon>
        <taxon>Philodinidae</taxon>
        <taxon>Didymodactylos</taxon>
    </lineage>
</organism>
<dbReference type="InterPro" id="IPR000742">
    <property type="entry name" value="EGF"/>
</dbReference>
<dbReference type="Pfam" id="PF00057">
    <property type="entry name" value="Ldl_recept_a"/>
    <property type="match status" value="1"/>
</dbReference>
<feature type="domain" description="EGF-like" evidence="5">
    <location>
        <begin position="1152"/>
        <end position="1195"/>
    </location>
</feature>
<dbReference type="SUPFAM" id="SSF57424">
    <property type="entry name" value="LDL receptor-like module"/>
    <property type="match status" value="2"/>
</dbReference>
<keyword evidence="2" id="KW-0245">EGF-like domain</keyword>
<feature type="chain" id="PRO_5036434674" description="EGF-like domain-containing protein" evidence="4">
    <location>
        <begin position="16"/>
        <end position="1230"/>
    </location>
</feature>
<keyword evidence="4" id="KW-0732">Signal</keyword>
<dbReference type="PROSITE" id="PS50068">
    <property type="entry name" value="LDLRA_2"/>
    <property type="match status" value="3"/>
</dbReference>
<dbReference type="Gene3D" id="2.10.25.10">
    <property type="entry name" value="Laminin"/>
    <property type="match status" value="1"/>
</dbReference>
<accession>A0A8S2N396</accession>
<dbReference type="EMBL" id="CAJOBA010033917">
    <property type="protein sequence ID" value="CAF3974201.1"/>
    <property type="molecule type" value="Genomic_DNA"/>
</dbReference>
<dbReference type="InterPro" id="IPR051221">
    <property type="entry name" value="LDLR-related"/>
</dbReference>
<dbReference type="Proteomes" id="UP000677228">
    <property type="component" value="Unassembled WGS sequence"/>
</dbReference>
<evidence type="ECO:0000313" key="7">
    <source>
        <dbReference type="EMBL" id="CAF3974201.1"/>
    </source>
</evidence>
<keyword evidence="1 2" id="KW-1015">Disulfide bond</keyword>
<dbReference type="PROSITE" id="PS50026">
    <property type="entry name" value="EGF_3"/>
    <property type="match status" value="2"/>
</dbReference>
<protein>
    <recommendedName>
        <fullName evidence="5">EGF-like domain-containing protein</fullName>
    </recommendedName>
</protein>
<dbReference type="GO" id="GO:0005886">
    <property type="term" value="C:plasma membrane"/>
    <property type="evidence" value="ECO:0007669"/>
    <property type="project" value="TreeGrafter"/>
</dbReference>
<feature type="disulfide bond" evidence="2">
    <location>
        <begin position="1185"/>
        <end position="1194"/>
    </location>
</feature>
<dbReference type="SUPFAM" id="SSF57196">
    <property type="entry name" value="EGF/Laminin"/>
    <property type="match status" value="1"/>
</dbReference>
<proteinExistence type="predicted"/>
<feature type="disulfide bond" evidence="3">
    <location>
        <begin position="569"/>
        <end position="584"/>
    </location>
</feature>
<dbReference type="AlphaFoldDB" id="A0A8S2N396"/>
<dbReference type="PANTHER" id="PTHR22722">
    <property type="entry name" value="LOW-DENSITY LIPOPROTEIN RECEPTOR-RELATED PROTEIN 2-RELATED"/>
    <property type="match status" value="1"/>
</dbReference>
<evidence type="ECO:0000313" key="8">
    <source>
        <dbReference type="Proteomes" id="UP000682733"/>
    </source>
</evidence>
<feature type="disulfide bond" evidence="3">
    <location>
        <begin position="659"/>
        <end position="674"/>
    </location>
</feature>
<reference evidence="7" key="1">
    <citation type="submission" date="2021-02" db="EMBL/GenBank/DDBJ databases">
        <authorList>
            <person name="Nowell W R."/>
        </authorList>
    </citation>
    <scope>NUCLEOTIDE SEQUENCE</scope>
</reference>
<evidence type="ECO:0000256" key="3">
    <source>
        <dbReference type="PROSITE-ProRule" id="PRU00124"/>
    </source>
</evidence>
<evidence type="ECO:0000256" key="1">
    <source>
        <dbReference type="ARBA" id="ARBA00023157"/>
    </source>
</evidence>
<dbReference type="Gene3D" id="4.10.400.10">
    <property type="entry name" value="Low-density Lipoprotein Receptor"/>
    <property type="match status" value="2"/>
</dbReference>
<name>A0A8S2N396_9BILA</name>